<name>A0A3L8Q143_9GAMM</name>
<protein>
    <submittedName>
        <fullName evidence="1">Uncharacterized protein</fullName>
    </submittedName>
</protein>
<proteinExistence type="predicted"/>
<reference evidence="1 2" key="1">
    <citation type="submission" date="2018-09" db="EMBL/GenBank/DDBJ databases">
        <title>Phylogeny of the Shewanellaceae, and recommendation for two new genera, Pseudoshewanella and Parashewanella.</title>
        <authorList>
            <person name="Wang G."/>
        </authorList>
    </citation>
    <scope>NUCLEOTIDE SEQUENCE [LARGE SCALE GENOMIC DNA]</scope>
    <source>
        <strain evidence="1 2">C51</strain>
    </source>
</reference>
<dbReference type="AlphaFoldDB" id="A0A3L8Q143"/>
<evidence type="ECO:0000313" key="2">
    <source>
        <dbReference type="Proteomes" id="UP000281474"/>
    </source>
</evidence>
<dbReference type="RefSeq" id="WP_121838644.1">
    <property type="nucleotide sequence ID" value="NZ_ML014770.1"/>
</dbReference>
<keyword evidence="2" id="KW-1185">Reference proteome</keyword>
<dbReference type="EMBL" id="QZEI01000021">
    <property type="protein sequence ID" value="RLV60112.1"/>
    <property type="molecule type" value="Genomic_DNA"/>
</dbReference>
<gene>
    <name evidence="1" type="ORF">D5018_08835</name>
</gene>
<organism evidence="1 2">
    <name type="scientific">Parashewanella curva</name>
    <dbReference type="NCBI Taxonomy" id="2338552"/>
    <lineage>
        <taxon>Bacteria</taxon>
        <taxon>Pseudomonadati</taxon>
        <taxon>Pseudomonadota</taxon>
        <taxon>Gammaproteobacteria</taxon>
        <taxon>Alteromonadales</taxon>
        <taxon>Shewanellaceae</taxon>
        <taxon>Parashewanella</taxon>
    </lineage>
</organism>
<dbReference type="Proteomes" id="UP000281474">
    <property type="component" value="Unassembled WGS sequence"/>
</dbReference>
<comment type="caution">
    <text evidence="1">The sequence shown here is derived from an EMBL/GenBank/DDBJ whole genome shotgun (WGS) entry which is preliminary data.</text>
</comment>
<dbReference type="OrthoDB" id="9153660at2"/>
<evidence type="ECO:0000313" key="1">
    <source>
        <dbReference type="EMBL" id="RLV60112.1"/>
    </source>
</evidence>
<accession>A0A3L8Q143</accession>
<sequence length="272" mass="30654">MISSDFTNVATPPIPEPPKTFKIGNTTFEYPDDKTIAECEQLGQEIISKFPPSQYCYIGFGYHPHILFAWLEAKNISSDTAQIPLSEFRLCPHDGYGLYPIKAPILPTSQQCEILYQHFDTYLEDLIKTAKHWLIIDVAETGNNLCSAGFALSHYLASHNVEKKIELLAIAENDQIPSTYFNLGMNLAMVQPNTGVQNYVTGLELFIILGGGTDIAPFQKFNWQDLREMSESPKKVEPSPQYQKLVEYLSSWKKHPQLDVAWGITLTTQSTS</sequence>